<dbReference type="EMBL" id="AP027732">
    <property type="protein sequence ID" value="BDZ51850.1"/>
    <property type="molecule type" value="Genomic_DNA"/>
</dbReference>
<dbReference type="PANTHER" id="PTHR36447:SF1">
    <property type="entry name" value="BETA-GALACTOSIDASE GANA"/>
    <property type="match status" value="1"/>
</dbReference>
<accession>A0ABM8GTP1</accession>
<keyword evidence="1" id="KW-0378">Hydrolase</keyword>
<feature type="domain" description="Glycoside hydrolase family 42 N-terminal" evidence="3">
    <location>
        <begin position="14"/>
        <end position="73"/>
    </location>
</feature>
<dbReference type="Proteomes" id="UP001321486">
    <property type="component" value="Chromosome"/>
</dbReference>
<gene>
    <name evidence="4" type="ORF">GCM10025867_40910</name>
</gene>
<dbReference type="Pfam" id="PF02449">
    <property type="entry name" value="Glyco_hydro_42"/>
    <property type="match status" value="1"/>
</dbReference>
<keyword evidence="2" id="KW-0326">Glycosidase</keyword>
<sequence length="90" mass="10122">MSALLGSSFAYGGDYNPEQWSAGVWREDVSLMNRAGVNLVSVGIFSWARIEPRDGEFDFAWLDEVLDLLHAGESGSIWRPRPRRRRPGSP</sequence>
<dbReference type="Gene3D" id="3.20.20.80">
    <property type="entry name" value="Glycosidases"/>
    <property type="match status" value="1"/>
</dbReference>
<evidence type="ECO:0000313" key="4">
    <source>
        <dbReference type="EMBL" id="BDZ51850.1"/>
    </source>
</evidence>
<dbReference type="SUPFAM" id="SSF51445">
    <property type="entry name" value="(Trans)glycosidases"/>
    <property type="match status" value="1"/>
</dbReference>
<proteinExistence type="predicted"/>
<name>A0ABM8GTP1_9MICO</name>
<dbReference type="InterPro" id="IPR013529">
    <property type="entry name" value="Glyco_hydro_42_N"/>
</dbReference>
<organism evidence="4 5">
    <name type="scientific">Frondihabitans sucicola</name>
    <dbReference type="NCBI Taxonomy" id="1268041"/>
    <lineage>
        <taxon>Bacteria</taxon>
        <taxon>Bacillati</taxon>
        <taxon>Actinomycetota</taxon>
        <taxon>Actinomycetes</taxon>
        <taxon>Micrococcales</taxon>
        <taxon>Microbacteriaceae</taxon>
        <taxon>Frondihabitans</taxon>
    </lineage>
</organism>
<evidence type="ECO:0000259" key="3">
    <source>
        <dbReference type="Pfam" id="PF02449"/>
    </source>
</evidence>
<dbReference type="InterPro" id="IPR003476">
    <property type="entry name" value="Glyco_hydro_42"/>
</dbReference>
<reference evidence="5" key="1">
    <citation type="journal article" date="2019" name="Int. J. Syst. Evol. Microbiol.">
        <title>The Global Catalogue of Microorganisms (GCM) 10K type strain sequencing project: providing services to taxonomists for standard genome sequencing and annotation.</title>
        <authorList>
            <consortium name="The Broad Institute Genomics Platform"/>
            <consortium name="The Broad Institute Genome Sequencing Center for Infectious Disease"/>
            <person name="Wu L."/>
            <person name="Ma J."/>
        </authorList>
    </citation>
    <scope>NUCLEOTIDE SEQUENCE [LARGE SCALE GENOMIC DNA]</scope>
    <source>
        <strain evidence="5">NBRC 108728</strain>
    </source>
</reference>
<dbReference type="PANTHER" id="PTHR36447">
    <property type="entry name" value="BETA-GALACTOSIDASE GANA"/>
    <property type="match status" value="1"/>
</dbReference>
<evidence type="ECO:0000256" key="1">
    <source>
        <dbReference type="ARBA" id="ARBA00022801"/>
    </source>
</evidence>
<evidence type="ECO:0000313" key="5">
    <source>
        <dbReference type="Proteomes" id="UP001321486"/>
    </source>
</evidence>
<keyword evidence="5" id="KW-1185">Reference proteome</keyword>
<protein>
    <recommendedName>
        <fullName evidence="3">Glycoside hydrolase family 42 N-terminal domain-containing protein</fullName>
    </recommendedName>
</protein>
<dbReference type="InterPro" id="IPR017853">
    <property type="entry name" value="GH"/>
</dbReference>
<evidence type="ECO:0000256" key="2">
    <source>
        <dbReference type="ARBA" id="ARBA00023295"/>
    </source>
</evidence>